<dbReference type="PANTHER" id="PTHR27006">
    <property type="entry name" value="PROMASTIGOTE SURFACE ANTIGEN PROTEIN PSA"/>
    <property type="match status" value="1"/>
</dbReference>
<organism evidence="1 2">
    <name type="scientific">Quercus lobata</name>
    <name type="common">Valley oak</name>
    <dbReference type="NCBI Taxonomy" id="97700"/>
    <lineage>
        <taxon>Eukaryota</taxon>
        <taxon>Viridiplantae</taxon>
        <taxon>Streptophyta</taxon>
        <taxon>Embryophyta</taxon>
        <taxon>Tracheophyta</taxon>
        <taxon>Spermatophyta</taxon>
        <taxon>Magnoliopsida</taxon>
        <taxon>eudicotyledons</taxon>
        <taxon>Gunneridae</taxon>
        <taxon>Pentapetalae</taxon>
        <taxon>rosids</taxon>
        <taxon>fabids</taxon>
        <taxon>Fagales</taxon>
        <taxon>Fagaceae</taxon>
        <taxon>Quercus</taxon>
    </lineage>
</organism>
<reference evidence="1 2" key="1">
    <citation type="journal article" date="2016" name="G3 (Bethesda)">
        <title>First Draft Assembly and Annotation of the Genome of a California Endemic Oak Quercus lobata Nee (Fagaceae).</title>
        <authorList>
            <person name="Sork V.L."/>
            <person name="Fitz-Gibbon S.T."/>
            <person name="Puiu D."/>
            <person name="Crepeau M."/>
            <person name="Gugger P.F."/>
            <person name="Sherman R."/>
            <person name="Stevens K."/>
            <person name="Langley C.H."/>
            <person name="Pellegrini M."/>
            <person name="Salzberg S.L."/>
        </authorList>
    </citation>
    <scope>NUCLEOTIDE SEQUENCE [LARGE SCALE GENOMIC DNA]</scope>
    <source>
        <strain evidence="1 2">cv. SW786</strain>
    </source>
</reference>
<dbReference type="EnsemblPlants" id="QL04p082586:mrna">
    <property type="protein sequence ID" value="QL04p082586:mrna"/>
    <property type="gene ID" value="QL04p082586"/>
</dbReference>
<evidence type="ECO:0008006" key="3">
    <source>
        <dbReference type="Google" id="ProtNLM"/>
    </source>
</evidence>
<evidence type="ECO:0000313" key="2">
    <source>
        <dbReference type="Proteomes" id="UP000594261"/>
    </source>
</evidence>
<dbReference type="EMBL" id="LRBV02000004">
    <property type="status" value="NOT_ANNOTATED_CDS"/>
    <property type="molecule type" value="Genomic_DNA"/>
</dbReference>
<name>A0A7N2LJM4_QUELO</name>
<proteinExistence type="predicted"/>
<protein>
    <recommendedName>
        <fullName evidence="3">Serine-threonine/tyrosine-protein kinase catalytic domain-containing protein</fullName>
    </recommendedName>
</protein>
<reference evidence="1" key="2">
    <citation type="submission" date="2021-01" db="UniProtKB">
        <authorList>
            <consortium name="EnsemblPlants"/>
        </authorList>
    </citation>
    <scope>IDENTIFICATION</scope>
</reference>
<evidence type="ECO:0000313" key="1">
    <source>
        <dbReference type="EnsemblPlants" id="QL04p082586:mrna"/>
    </source>
</evidence>
<dbReference type="AlphaFoldDB" id="A0A7N2LJM4"/>
<dbReference type="Proteomes" id="UP000594261">
    <property type="component" value="Chromosome 4"/>
</dbReference>
<keyword evidence="2" id="KW-1185">Reference proteome</keyword>
<dbReference type="PANTHER" id="PTHR27006:SF606">
    <property type="entry name" value="INTERLEUKIN-1 RECEPTOR-ASSOCIATED KINASE 4"/>
    <property type="match status" value="1"/>
</dbReference>
<accession>A0A7N2LJM4</accession>
<dbReference type="Gramene" id="QL04p082586:mrna">
    <property type="protein sequence ID" value="QL04p082586:mrna"/>
    <property type="gene ID" value="QL04p082586"/>
</dbReference>
<sequence>MARIFQQNEQEASTTKVVGTYFAVLILEILSGRKINSFYHVEHPLNLVRYAWGLWKEGTWVEIMDTTLCDSCITQQLLRCIQVYF</sequence>
<dbReference type="OMA" id="CETDDAH"/>
<dbReference type="InParanoid" id="A0A7N2LJM4"/>